<gene>
    <name evidence="1" type="ORF">CITCOLO1_LOCUS1584</name>
</gene>
<evidence type="ECO:0000313" key="2">
    <source>
        <dbReference type="Proteomes" id="UP001642487"/>
    </source>
</evidence>
<organism evidence="1 2">
    <name type="scientific">Citrullus colocynthis</name>
    <name type="common">colocynth</name>
    <dbReference type="NCBI Taxonomy" id="252529"/>
    <lineage>
        <taxon>Eukaryota</taxon>
        <taxon>Viridiplantae</taxon>
        <taxon>Streptophyta</taxon>
        <taxon>Embryophyta</taxon>
        <taxon>Tracheophyta</taxon>
        <taxon>Spermatophyta</taxon>
        <taxon>Magnoliopsida</taxon>
        <taxon>eudicotyledons</taxon>
        <taxon>Gunneridae</taxon>
        <taxon>Pentapetalae</taxon>
        <taxon>rosids</taxon>
        <taxon>fabids</taxon>
        <taxon>Cucurbitales</taxon>
        <taxon>Cucurbitaceae</taxon>
        <taxon>Benincaseae</taxon>
        <taxon>Citrullus</taxon>
    </lineage>
</organism>
<reference evidence="1 2" key="1">
    <citation type="submission" date="2024-03" db="EMBL/GenBank/DDBJ databases">
        <authorList>
            <person name="Gkanogiannis A."/>
            <person name="Becerra Lopez-Lavalle L."/>
        </authorList>
    </citation>
    <scope>NUCLEOTIDE SEQUENCE [LARGE SCALE GENOMIC DNA]</scope>
</reference>
<accession>A0ABP0XTV2</accession>
<sequence length="61" mass="6777">MVEAKTPKVFLKSRGGIAEQVAASGFSVLELPVFYVTPHYWVFGVITKNVIFYLLPGDCLE</sequence>
<proteinExistence type="predicted"/>
<keyword evidence="2" id="KW-1185">Reference proteome</keyword>
<evidence type="ECO:0000313" key="1">
    <source>
        <dbReference type="EMBL" id="CAK9309982.1"/>
    </source>
</evidence>
<protein>
    <submittedName>
        <fullName evidence="1">Uncharacterized protein</fullName>
    </submittedName>
</protein>
<dbReference type="EMBL" id="OZ021735">
    <property type="protein sequence ID" value="CAK9309982.1"/>
    <property type="molecule type" value="Genomic_DNA"/>
</dbReference>
<dbReference type="Proteomes" id="UP001642487">
    <property type="component" value="Chromosome 1"/>
</dbReference>
<name>A0ABP0XTV2_9ROSI</name>